<dbReference type="PROSITE" id="PS00455">
    <property type="entry name" value="AMP_BINDING"/>
    <property type="match status" value="1"/>
</dbReference>
<evidence type="ECO:0000256" key="2">
    <source>
        <dbReference type="ARBA" id="ARBA00022598"/>
    </source>
</evidence>
<organism evidence="5 6">
    <name type="scientific">Sphingomonas naphthae</name>
    <dbReference type="NCBI Taxonomy" id="1813468"/>
    <lineage>
        <taxon>Bacteria</taxon>
        <taxon>Pseudomonadati</taxon>
        <taxon>Pseudomonadota</taxon>
        <taxon>Alphaproteobacteria</taxon>
        <taxon>Sphingomonadales</taxon>
        <taxon>Sphingomonadaceae</taxon>
        <taxon>Sphingomonas</taxon>
    </lineage>
</organism>
<dbReference type="InterPro" id="IPR020845">
    <property type="entry name" value="AMP-binding_CS"/>
</dbReference>
<evidence type="ECO:0000259" key="3">
    <source>
        <dbReference type="Pfam" id="PF00501"/>
    </source>
</evidence>
<protein>
    <submittedName>
        <fullName evidence="5">Class I adenylate-forming enzyme family protein</fullName>
    </submittedName>
</protein>
<sequence>MAEEIGSGTGARPSIIHGLPLAEEQGLGALTLGGYLREVATRYADNEALVMHEAGGVTRWSYAELWAEAVAVARALVACGVGKGTRVGVLMTNRPEWLSATFGTALAGGVAVGLSTFSTPAELVHLLKDSACSVVLLERHVLKKDFAAILADLVPEIATAAPGAVESLAFPFLRHLAMTGPGAGDGAGAIEGWAAFLKRGQAVPESLIDATAATVAPADPGLLFFSSGSTSKPKGILNAHRGVCLQLWRWRRIYNIAEPLRCWSANGFFWSGNFAQGLGGTLSSGGSLVLQSTFAADEALRLMEMERVTMPVCWPHQSKQLADAPSFAATDLSALKFVGRDTPLGRHPTVATDWQEPVAAYGNTETFTISSIFPSGTPVARINRSHGEPQPGNAFKIVDPITGAVVPMGERGEIAVKGPTLMLGYIGVPLDETLDGEGFFRTGDGGYVDEGNRLYWEGRLTDIIKTGGANVSPLEIDEVIAACPGVKISMTVGVPHETLGEIVVACVIPFAGEAPSDTAIRDFAKQKLASYKVPRRILFFREEEFATTGSNKIKSSELRKLAAARLEGADLA</sequence>
<dbReference type="CDD" id="cd04433">
    <property type="entry name" value="AFD_class_I"/>
    <property type="match status" value="1"/>
</dbReference>
<dbReference type="InterPro" id="IPR025110">
    <property type="entry name" value="AMP-bd_C"/>
</dbReference>
<reference evidence="5 6" key="1">
    <citation type="submission" date="2023-02" db="EMBL/GenBank/DDBJ databases">
        <title>Genome sequence of Sphingomonas naphthae.</title>
        <authorList>
            <person name="Kim S."/>
            <person name="Heo J."/>
            <person name="Kwon S.-W."/>
        </authorList>
    </citation>
    <scope>NUCLEOTIDE SEQUENCE [LARGE SCALE GENOMIC DNA]</scope>
    <source>
        <strain evidence="5 6">KACC 18716</strain>
    </source>
</reference>
<dbReference type="InterPro" id="IPR042099">
    <property type="entry name" value="ANL_N_sf"/>
</dbReference>
<dbReference type="Gene3D" id="3.40.50.12780">
    <property type="entry name" value="N-terminal domain of ligase-like"/>
    <property type="match status" value="1"/>
</dbReference>
<keyword evidence="6" id="KW-1185">Reference proteome</keyword>
<dbReference type="SUPFAM" id="SSF56801">
    <property type="entry name" value="Acetyl-CoA synthetase-like"/>
    <property type="match status" value="1"/>
</dbReference>
<evidence type="ECO:0000313" key="5">
    <source>
        <dbReference type="EMBL" id="WCT73033.1"/>
    </source>
</evidence>
<feature type="domain" description="AMP-dependent synthetase/ligase" evidence="3">
    <location>
        <begin position="37"/>
        <end position="425"/>
    </location>
</feature>
<dbReference type="Gene3D" id="3.30.300.30">
    <property type="match status" value="1"/>
</dbReference>
<dbReference type="InterPro" id="IPR045851">
    <property type="entry name" value="AMP-bd_C_sf"/>
</dbReference>
<dbReference type="Proteomes" id="UP001220395">
    <property type="component" value="Chromosome"/>
</dbReference>
<accession>A0ABY7TJ22</accession>
<dbReference type="Pfam" id="PF00501">
    <property type="entry name" value="AMP-binding"/>
    <property type="match status" value="1"/>
</dbReference>
<comment type="similarity">
    <text evidence="1">Belongs to the ATP-dependent AMP-binding enzyme family.</text>
</comment>
<dbReference type="RefSeq" id="WP_273687007.1">
    <property type="nucleotide sequence ID" value="NZ_CP117411.1"/>
</dbReference>
<evidence type="ECO:0000256" key="1">
    <source>
        <dbReference type="ARBA" id="ARBA00006432"/>
    </source>
</evidence>
<feature type="domain" description="AMP-binding enzyme C-terminal" evidence="4">
    <location>
        <begin position="475"/>
        <end position="552"/>
    </location>
</feature>
<dbReference type="PANTHER" id="PTHR43201">
    <property type="entry name" value="ACYL-COA SYNTHETASE"/>
    <property type="match status" value="1"/>
</dbReference>
<evidence type="ECO:0000313" key="6">
    <source>
        <dbReference type="Proteomes" id="UP001220395"/>
    </source>
</evidence>
<evidence type="ECO:0000259" key="4">
    <source>
        <dbReference type="Pfam" id="PF13193"/>
    </source>
</evidence>
<dbReference type="EMBL" id="CP117411">
    <property type="protein sequence ID" value="WCT73033.1"/>
    <property type="molecule type" value="Genomic_DNA"/>
</dbReference>
<dbReference type="InterPro" id="IPR000873">
    <property type="entry name" value="AMP-dep_synth/lig_dom"/>
</dbReference>
<name>A0ABY7TJ22_9SPHN</name>
<dbReference type="Pfam" id="PF13193">
    <property type="entry name" value="AMP-binding_C"/>
    <property type="match status" value="1"/>
</dbReference>
<keyword evidence="2" id="KW-0436">Ligase</keyword>
<gene>
    <name evidence="5" type="ORF">PQ455_15565</name>
</gene>
<proteinExistence type="inferred from homology"/>
<dbReference type="PANTHER" id="PTHR43201:SF5">
    <property type="entry name" value="MEDIUM-CHAIN ACYL-COA LIGASE ACSF2, MITOCHONDRIAL"/>
    <property type="match status" value="1"/>
</dbReference>